<dbReference type="SUPFAM" id="SSF159774">
    <property type="entry name" value="YerB-like"/>
    <property type="match status" value="1"/>
</dbReference>
<name>A0A9D2S275_9FIRM</name>
<keyword evidence="2" id="KW-0732">Signal</keyword>
<comment type="caution">
    <text evidence="5">The sequence shown here is derived from an EMBL/GenBank/DDBJ whole genome shotgun (WGS) entry which is preliminary data.</text>
</comment>
<evidence type="ECO:0000259" key="4">
    <source>
        <dbReference type="Pfam" id="PF17479"/>
    </source>
</evidence>
<accession>A0A9D2S275</accession>
<feature type="domain" description="DUF3048" evidence="4">
    <location>
        <begin position="234"/>
        <end position="343"/>
    </location>
</feature>
<feature type="domain" description="DUF3048" evidence="3">
    <location>
        <begin position="58"/>
        <end position="203"/>
    </location>
</feature>
<dbReference type="InterPro" id="IPR023158">
    <property type="entry name" value="YerB-like_sf"/>
</dbReference>
<reference evidence="5" key="1">
    <citation type="journal article" date="2021" name="PeerJ">
        <title>Extensive microbial diversity within the chicken gut microbiome revealed by metagenomics and culture.</title>
        <authorList>
            <person name="Gilroy R."/>
            <person name="Ravi A."/>
            <person name="Getino M."/>
            <person name="Pursley I."/>
            <person name="Horton D.L."/>
            <person name="Alikhan N.F."/>
            <person name="Baker D."/>
            <person name="Gharbi K."/>
            <person name="Hall N."/>
            <person name="Watson M."/>
            <person name="Adriaenssens E.M."/>
            <person name="Foster-Nyarko E."/>
            <person name="Jarju S."/>
            <person name="Secka A."/>
            <person name="Antonio M."/>
            <person name="Oren A."/>
            <person name="Chaudhuri R.R."/>
            <person name="La Ragione R."/>
            <person name="Hildebrand F."/>
            <person name="Pallen M.J."/>
        </authorList>
    </citation>
    <scope>NUCLEOTIDE SEQUENCE</scope>
    <source>
        <strain evidence="5">ChiBcec8-14828</strain>
    </source>
</reference>
<sequence>MTKRLLAGIMLLVMALSLFGCAGKDGEASSQSTSAPKASGEGLQQDADKPTPEVNLITGEPLKEGQTAGTRPAAIMVSNIAQALPQRGIGSADAVLEMETEGGITRLMAFFADPTTVPAIGPVRSARDQHLQFALPLNAVLVHIGTSVYAKNLLNQYAYQDINGLYLGTTAFTLDEERRKTRNQEHCWYTDAALISAGVTQNGIVPTGAKNTLLNFAEQGKTVTLDSGDAPHVRFMASNTTEVQMVYDAASGTYLKQEYGAAQVDEATGAQLSYKNVFVLFAKVTLKPDGNCTDFALTSGEGYYFCGGKYQKIRWKKGDVTEPLQILDEKGKAFDVNTGKSYIAVVREELESELKPDMNAVAPAASSASAPAT</sequence>
<organism evidence="5 6">
    <name type="scientific">Candidatus Ruthenibacterium avium</name>
    <dbReference type="NCBI Taxonomy" id="2838751"/>
    <lineage>
        <taxon>Bacteria</taxon>
        <taxon>Bacillati</taxon>
        <taxon>Bacillota</taxon>
        <taxon>Clostridia</taxon>
        <taxon>Eubacteriales</taxon>
        <taxon>Oscillospiraceae</taxon>
        <taxon>Ruthenibacterium</taxon>
    </lineage>
</organism>
<dbReference type="InterPro" id="IPR035328">
    <property type="entry name" value="DUF3048_C"/>
</dbReference>
<dbReference type="Proteomes" id="UP000824209">
    <property type="component" value="Unassembled WGS sequence"/>
</dbReference>
<evidence type="ECO:0000256" key="2">
    <source>
        <dbReference type="SAM" id="SignalP"/>
    </source>
</evidence>
<gene>
    <name evidence="5" type="ORF">H9943_06310</name>
</gene>
<dbReference type="Pfam" id="PF17479">
    <property type="entry name" value="DUF3048_C"/>
    <property type="match status" value="1"/>
</dbReference>
<dbReference type="Gene3D" id="3.50.90.10">
    <property type="entry name" value="YerB-like"/>
    <property type="match status" value="1"/>
</dbReference>
<dbReference type="EMBL" id="DWYA01000054">
    <property type="protein sequence ID" value="HJB39995.1"/>
    <property type="molecule type" value="Genomic_DNA"/>
</dbReference>
<feature type="region of interest" description="Disordered" evidence="1">
    <location>
        <begin position="26"/>
        <end position="53"/>
    </location>
</feature>
<dbReference type="AlphaFoldDB" id="A0A9D2S275"/>
<evidence type="ECO:0000256" key="1">
    <source>
        <dbReference type="SAM" id="MobiDB-lite"/>
    </source>
</evidence>
<evidence type="ECO:0000313" key="5">
    <source>
        <dbReference type="EMBL" id="HJB39995.1"/>
    </source>
</evidence>
<dbReference type="PROSITE" id="PS51257">
    <property type="entry name" value="PROKAR_LIPOPROTEIN"/>
    <property type="match status" value="1"/>
</dbReference>
<feature type="signal peptide" evidence="2">
    <location>
        <begin position="1"/>
        <end position="22"/>
    </location>
</feature>
<feature type="chain" id="PRO_5039528248" evidence="2">
    <location>
        <begin position="23"/>
        <end position="373"/>
    </location>
</feature>
<dbReference type="Pfam" id="PF11258">
    <property type="entry name" value="DUF3048"/>
    <property type="match status" value="1"/>
</dbReference>
<evidence type="ECO:0000259" key="3">
    <source>
        <dbReference type="Pfam" id="PF11258"/>
    </source>
</evidence>
<proteinExistence type="predicted"/>
<protein>
    <submittedName>
        <fullName evidence="5">DUF3048 domain-containing protein</fullName>
    </submittedName>
</protein>
<evidence type="ECO:0000313" key="6">
    <source>
        <dbReference type="Proteomes" id="UP000824209"/>
    </source>
</evidence>
<reference evidence="5" key="2">
    <citation type="submission" date="2021-04" db="EMBL/GenBank/DDBJ databases">
        <authorList>
            <person name="Gilroy R."/>
        </authorList>
    </citation>
    <scope>NUCLEOTIDE SEQUENCE</scope>
    <source>
        <strain evidence="5">ChiBcec8-14828</strain>
    </source>
</reference>
<dbReference type="InterPro" id="IPR021416">
    <property type="entry name" value="DUF3048_N"/>
</dbReference>